<feature type="domain" description="Type I restriction modification DNA specificity" evidence="5">
    <location>
        <begin position="245"/>
        <end position="427"/>
    </location>
</feature>
<dbReference type="Pfam" id="PF01420">
    <property type="entry name" value="Methylase_S"/>
    <property type="match status" value="3"/>
</dbReference>
<reference evidence="6 7" key="1">
    <citation type="submission" date="2019-04" db="EMBL/GenBank/DDBJ databases">
        <authorList>
            <consortium name="Pathogen Informatics"/>
        </authorList>
    </citation>
    <scope>NUCLEOTIDE SEQUENCE [LARGE SCALE GENOMIC DNA]</scope>
    <source>
        <strain evidence="6 7">GPSC559</strain>
    </source>
</reference>
<dbReference type="InterPro" id="IPR044946">
    <property type="entry name" value="Restrct_endonuc_typeI_TRD_sf"/>
</dbReference>
<evidence type="ECO:0000259" key="5">
    <source>
        <dbReference type="Pfam" id="PF01420"/>
    </source>
</evidence>
<dbReference type="GO" id="GO:0003677">
    <property type="term" value="F:DNA binding"/>
    <property type="evidence" value="ECO:0007669"/>
    <property type="project" value="UniProtKB-KW"/>
</dbReference>
<comment type="subunit">
    <text evidence="4">The methyltransferase is composed of M and S polypeptides.</text>
</comment>
<feature type="domain" description="Type I restriction modification DNA specificity" evidence="5">
    <location>
        <begin position="467"/>
        <end position="629"/>
    </location>
</feature>
<dbReference type="CDD" id="cd17252">
    <property type="entry name" value="RMtype1_S_EcoKI-TRD1-CR1_like"/>
    <property type="match status" value="1"/>
</dbReference>
<protein>
    <submittedName>
        <fullName evidence="6">Type I restriction-modification system M protein</fullName>
    </submittedName>
</protein>
<dbReference type="InterPro" id="IPR051212">
    <property type="entry name" value="Type-I_RE_S_subunit"/>
</dbReference>
<dbReference type="PANTHER" id="PTHR43140">
    <property type="entry name" value="TYPE-1 RESTRICTION ENZYME ECOKI SPECIFICITY PROTEIN"/>
    <property type="match status" value="1"/>
</dbReference>
<feature type="domain" description="Type I restriction modification DNA specificity" evidence="5">
    <location>
        <begin position="53"/>
        <end position="158"/>
    </location>
</feature>
<dbReference type="InterPro" id="IPR000055">
    <property type="entry name" value="Restrct_endonuc_typeI_TRD"/>
</dbReference>
<proteinExistence type="inferred from homology"/>
<accession>A0A4N9BAV5</accession>
<gene>
    <name evidence="6" type="primary">hsdS_2</name>
    <name evidence="6" type="ORF">SAMEA4038883_00301</name>
</gene>
<dbReference type="SUPFAM" id="SSF116734">
    <property type="entry name" value="DNA methylase specificity domain"/>
    <property type="match status" value="3"/>
</dbReference>
<comment type="similarity">
    <text evidence="1">Belongs to the type-I restriction system S methylase family.</text>
</comment>
<evidence type="ECO:0000313" key="7">
    <source>
        <dbReference type="Proteomes" id="UP000310997"/>
    </source>
</evidence>
<keyword evidence="3" id="KW-0238">DNA-binding</keyword>
<dbReference type="Gene3D" id="3.90.220.20">
    <property type="entry name" value="DNA methylase specificity domains"/>
    <property type="match status" value="3"/>
</dbReference>
<name>A0A4N9BAV5_STREE</name>
<evidence type="ECO:0000313" key="6">
    <source>
        <dbReference type="EMBL" id="VTE35653.1"/>
    </source>
</evidence>
<sequence>MRIKSIYWNFGQNKPEKSFRYIDTSSIDRKKNIINYKNLQYLSPEQAPSRARKLVSQNSVLFSTVRPYLKNIAVVRELKEYLIASTAFIVLDTLLNETYLKYYLLSDNFINRVNNKSTGTSYPAINDYNFNLLLIALPPLSEQQRIVEAIESALEKVDEYAESYNRLEQLDKEFPDKLKKSILQYAMQGKLVEQDPNDESVEVLLEKIRAEKQKLFEEGKIKKKDLDISIVSQGDDNSYYGNIPMNWVVIKIKDIFSMNTGLSYKKGDLSINNKGVRIIRGGNIKPLEFSLLDNDYYIDTQFISSEQVYLKHNQLITPVSTSLEHIGKFARIDKDYDGVVAGGFIFQLTPFESSEIISKFLLFNLSSPLFYKQLKAITKLSGQALYNIPKTTLSELLIPLAPFEEQELITQKVEKLFEKVRAEKQKLFEEGKIKKKDLDISIVSQGDDNSYYGNKDETTSYPIYEIPEAWRYIKFASLVNFRIGKTPPRSEATFWGTEIPWVSISDMPISGYVTNTRESISKLALKSKKIDISPKGTLLMSFKLSIGKVAILDIPATHNEAIISIFPYANKENIIRDYLMIFLPLISTLGDSKDAIKGKTLNSTSISELLIPISNHEEMKRIISKVDLLFQKVSQLFE</sequence>
<dbReference type="EMBL" id="CABDLL010000001">
    <property type="protein sequence ID" value="VTE35653.1"/>
    <property type="molecule type" value="Genomic_DNA"/>
</dbReference>
<evidence type="ECO:0000256" key="2">
    <source>
        <dbReference type="ARBA" id="ARBA00022747"/>
    </source>
</evidence>
<dbReference type="PANTHER" id="PTHR43140:SF1">
    <property type="entry name" value="TYPE I RESTRICTION ENZYME ECOKI SPECIFICITY SUBUNIT"/>
    <property type="match status" value="1"/>
</dbReference>
<dbReference type="GO" id="GO:0009307">
    <property type="term" value="P:DNA restriction-modification system"/>
    <property type="evidence" value="ECO:0007669"/>
    <property type="project" value="UniProtKB-KW"/>
</dbReference>
<keyword evidence="2" id="KW-0680">Restriction system</keyword>
<evidence type="ECO:0000256" key="1">
    <source>
        <dbReference type="ARBA" id="ARBA00010923"/>
    </source>
</evidence>
<organism evidence="6 7">
    <name type="scientific">Streptococcus pneumoniae</name>
    <dbReference type="NCBI Taxonomy" id="1313"/>
    <lineage>
        <taxon>Bacteria</taxon>
        <taxon>Bacillati</taxon>
        <taxon>Bacillota</taxon>
        <taxon>Bacilli</taxon>
        <taxon>Lactobacillales</taxon>
        <taxon>Streptococcaceae</taxon>
        <taxon>Streptococcus</taxon>
    </lineage>
</organism>
<evidence type="ECO:0000256" key="3">
    <source>
        <dbReference type="ARBA" id="ARBA00023125"/>
    </source>
</evidence>
<dbReference type="AlphaFoldDB" id="A0A4N9BAV5"/>
<dbReference type="Proteomes" id="UP000310997">
    <property type="component" value="Unassembled WGS sequence"/>
</dbReference>
<evidence type="ECO:0000256" key="4">
    <source>
        <dbReference type="ARBA" id="ARBA00038652"/>
    </source>
</evidence>